<dbReference type="InterPro" id="IPR003369">
    <property type="entry name" value="TatA/B/E"/>
</dbReference>
<dbReference type="Proteomes" id="UP000192708">
    <property type="component" value="Unassembled WGS sequence"/>
</dbReference>
<keyword evidence="12" id="KW-1185">Reference proteome</keyword>
<protein>
    <recommendedName>
        <fullName evidence="10">Sec-independent protein translocase protein TatB</fullName>
    </recommendedName>
</protein>
<dbReference type="AlphaFoldDB" id="A0A1W2BYN4"/>
<dbReference type="PANTHER" id="PTHR33162:SF1">
    <property type="entry name" value="SEC-INDEPENDENT PROTEIN TRANSLOCASE PROTEIN TATA, CHLOROPLASTIC"/>
    <property type="match status" value="1"/>
</dbReference>
<name>A0A1W2BYN4_9BURK</name>
<keyword evidence="8 10" id="KW-0811">Translocation</keyword>
<dbReference type="HAMAP" id="MF_00237">
    <property type="entry name" value="TatB"/>
    <property type="match status" value="1"/>
</dbReference>
<evidence type="ECO:0000313" key="11">
    <source>
        <dbReference type="EMBL" id="SMC78095.1"/>
    </source>
</evidence>
<dbReference type="RefSeq" id="WP_084285563.1">
    <property type="nucleotide sequence ID" value="NZ_FWXJ01000017.1"/>
</dbReference>
<evidence type="ECO:0000256" key="3">
    <source>
        <dbReference type="ARBA" id="ARBA00022475"/>
    </source>
</evidence>
<dbReference type="NCBIfam" id="TIGR01410">
    <property type="entry name" value="tatB"/>
    <property type="match status" value="1"/>
</dbReference>
<comment type="similarity">
    <text evidence="10">Belongs to the TatB family.</text>
</comment>
<dbReference type="GO" id="GO:0033281">
    <property type="term" value="C:TAT protein transport complex"/>
    <property type="evidence" value="ECO:0007669"/>
    <property type="project" value="UniProtKB-UniRule"/>
</dbReference>
<gene>
    <name evidence="10" type="primary">tatB</name>
    <name evidence="11" type="ORF">SAMN06296008_11717</name>
</gene>
<dbReference type="GO" id="GO:0043953">
    <property type="term" value="P:protein transport by the Tat complex"/>
    <property type="evidence" value="ECO:0007669"/>
    <property type="project" value="UniProtKB-UniRule"/>
</dbReference>
<keyword evidence="2 10" id="KW-0813">Transport</keyword>
<accession>A0A1W2BYN4</accession>
<evidence type="ECO:0000256" key="9">
    <source>
        <dbReference type="ARBA" id="ARBA00023136"/>
    </source>
</evidence>
<keyword evidence="3 10" id="KW-1003">Cell membrane</keyword>
<evidence type="ECO:0000256" key="2">
    <source>
        <dbReference type="ARBA" id="ARBA00022448"/>
    </source>
</evidence>
<comment type="function">
    <text evidence="10">Part of the twin-arginine translocation (Tat) system that transports large folded proteins containing a characteristic twin-arginine motif in their signal peptide across membranes. Together with TatC, TatB is part of a receptor directly interacting with Tat signal peptides. TatB may form an oligomeric binding site that transiently accommodates folded Tat precursor proteins before their translocation.</text>
</comment>
<organism evidence="11 12">
    <name type="scientific">Polynucleobacter kasalickyi</name>
    <dbReference type="NCBI Taxonomy" id="1938817"/>
    <lineage>
        <taxon>Bacteria</taxon>
        <taxon>Pseudomonadati</taxon>
        <taxon>Pseudomonadota</taxon>
        <taxon>Betaproteobacteria</taxon>
        <taxon>Burkholderiales</taxon>
        <taxon>Burkholderiaceae</taxon>
        <taxon>Polynucleobacter</taxon>
    </lineage>
</organism>
<dbReference type="Pfam" id="PF02416">
    <property type="entry name" value="TatA_B_E"/>
    <property type="match status" value="1"/>
</dbReference>
<dbReference type="PANTHER" id="PTHR33162">
    <property type="entry name" value="SEC-INDEPENDENT PROTEIN TRANSLOCASE PROTEIN TATA, CHLOROPLASTIC"/>
    <property type="match status" value="1"/>
</dbReference>
<dbReference type="PRINTS" id="PR01506">
    <property type="entry name" value="TATBPROTEIN"/>
</dbReference>
<keyword evidence="9 10" id="KW-0472">Membrane</keyword>
<dbReference type="Gene3D" id="1.20.5.3310">
    <property type="match status" value="1"/>
</dbReference>
<evidence type="ECO:0000256" key="1">
    <source>
        <dbReference type="ARBA" id="ARBA00004167"/>
    </source>
</evidence>
<keyword evidence="7 10" id="KW-1133">Transmembrane helix</keyword>
<evidence type="ECO:0000256" key="4">
    <source>
        <dbReference type="ARBA" id="ARBA00022519"/>
    </source>
</evidence>
<evidence type="ECO:0000256" key="6">
    <source>
        <dbReference type="ARBA" id="ARBA00022927"/>
    </source>
</evidence>
<evidence type="ECO:0000256" key="8">
    <source>
        <dbReference type="ARBA" id="ARBA00023010"/>
    </source>
</evidence>
<reference evidence="11 12" key="1">
    <citation type="submission" date="2017-04" db="EMBL/GenBank/DDBJ databases">
        <authorList>
            <person name="Afonso C.L."/>
            <person name="Miller P.J."/>
            <person name="Scott M.A."/>
            <person name="Spackman E."/>
            <person name="Goraichik I."/>
            <person name="Dimitrov K.M."/>
            <person name="Suarez D.L."/>
            <person name="Swayne D.E."/>
        </authorList>
    </citation>
    <scope>NUCLEOTIDE SEQUENCE [LARGE SCALE GENOMIC DNA]</scope>
    <source>
        <strain evidence="11 12">VK13</strain>
    </source>
</reference>
<evidence type="ECO:0000313" key="12">
    <source>
        <dbReference type="Proteomes" id="UP000192708"/>
    </source>
</evidence>
<dbReference type="OrthoDB" id="9816005at2"/>
<evidence type="ECO:0000256" key="7">
    <source>
        <dbReference type="ARBA" id="ARBA00022989"/>
    </source>
</evidence>
<proteinExistence type="inferred from homology"/>
<dbReference type="EMBL" id="FWXJ01000017">
    <property type="protein sequence ID" value="SMC78095.1"/>
    <property type="molecule type" value="Genomic_DNA"/>
</dbReference>
<keyword evidence="6 10" id="KW-0653">Protein transport</keyword>
<comment type="subunit">
    <text evidence="10">The Tat system comprises two distinct complexes: a TatABC complex, containing multiple copies of TatA, TatB and TatC subunits, and a separate TatA complex, containing only TatA subunits. Substrates initially bind to the TatABC complex, which probably triggers association of the separate TatA complex to form the active translocon.</text>
</comment>
<dbReference type="STRING" id="1938817.SAMN06296008_11717"/>
<evidence type="ECO:0000256" key="5">
    <source>
        <dbReference type="ARBA" id="ARBA00022692"/>
    </source>
</evidence>
<dbReference type="InterPro" id="IPR018448">
    <property type="entry name" value="TatB"/>
</dbReference>
<comment type="subcellular location">
    <subcellularLocation>
        <location evidence="10">Cell membrane</location>
        <topology evidence="10">Single-pass membrane protein</topology>
    </subcellularLocation>
    <subcellularLocation>
        <location evidence="1">Membrane</location>
        <topology evidence="1">Single-pass membrane protein</topology>
    </subcellularLocation>
</comment>
<dbReference type="GO" id="GO:0008320">
    <property type="term" value="F:protein transmembrane transporter activity"/>
    <property type="evidence" value="ECO:0007669"/>
    <property type="project" value="UniProtKB-UniRule"/>
</dbReference>
<evidence type="ECO:0000256" key="10">
    <source>
        <dbReference type="HAMAP-Rule" id="MF_00237"/>
    </source>
</evidence>
<keyword evidence="4" id="KW-0997">Cell inner membrane</keyword>
<sequence>MIDIGFSKIALISVVALVVLGPERLPMVARTVGNLFGRAQRYMNEVKQEVSRQMEQEELKKMKQEATDAFNAAKSDFQGLNEAVSSQISEVNQSIGNFSNDLNQSLNDQTTDYSAESIGVDTSTSRYTQYKSNRRQGRNSWRNKKGAIPIWFKQSTGIKTRVQSGSARVKRFRRAASQQRPSSSFF</sequence>
<keyword evidence="5 10" id="KW-0812">Transmembrane</keyword>